<evidence type="ECO:0000313" key="1">
    <source>
        <dbReference type="EMBL" id="KAJ1089511.1"/>
    </source>
</evidence>
<gene>
    <name evidence="1" type="ORF">NDU88_002662</name>
</gene>
<comment type="caution">
    <text evidence="1">The sequence shown here is derived from an EMBL/GenBank/DDBJ whole genome shotgun (WGS) entry which is preliminary data.</text>
</comment>
<dbReference type="Proteomes" id="UP001066276">
    <property type="component" value="Chromosome 11"/>
</dbReference>
<accession>A0AAV7LCZ2</accession>
<organism evidence="1 2">
    <name type="scientific">Pleurodeles waltl</name>
    <name type="common">Iberian ribbed newt</name>
    <dbReference type="NCBI Taxonomy" id="8319"/>
    <lineage>
        <taxon>Eukaryota</taxon>
        <taxon>Metazoa</taxon>
        <taxon>Chordata</taxon>
        <taxon>Craniata</taxon>
        <taxon>Vertebrata</taxon>
        <taxon>Euteleostomi</taxon>
        <taxon>Amphibia</taxon>
        <taxon>Batrachia</taxon>
        <taxon>Caudata</taxon>
        <taxon>Salamandroidea</taxon>
        <taxon>Salamandridae</taxon>
        <taxon>Pleurodelinae</taxon>
        <taxon>Pleurodeles</taxon>
    </lineage>
</organism>
<dbReference type="EMBL" id="JANPWB010000015">
    <property type="protein sequence ID" value="KAJ1089511.1"/>
    <property type="molecule type" value="Genomic_DNA"/>
</dbReference>
<reference evidence="1" key="1">
    <citation type="journal article" date="2022" name="bioRxiv">
        <title>Sequencing and chromosome-scale assembly of the giantPleurodeles waltlgenome.</title>
        <authorList>
            <person name="Brown T."/>
            <person name="Elewa A."/>
            <person name="Iarovenko S."/>
            <person name="Subramanian E."/>
            <person name="Araus A.J."/>
            <person name="Petzold A."/>
            <person name="Susuki M."/>
            <person name="Suzuki K.-i.T."/>
            <person name="Hayashi T."/>
            <person name="Toyoda A."/>
            <person name="Oliveira C."/>
            <person name="Osipova E."/>
            <person name="Leigh N.D."/>
            <person name="Simon A."/>
            <person name="Yun M.H."/>
        </authorList>
    </citation>
    <scope>NUCLEOTIDE SEQUENCE</scope>
    <source>
        <strain evidence="1">20211129_DDA</strain>
        <tissue evidence="1">Liver</tissue>
    </source>
</reference>
<name>A0AAV7LCZ2_PLEWA</name>
<dbReference type="AlphaFoldDB" id="A0AAV7LCZ2"/>
<sequence length="100" mass="10881">MSQGNFLGRPAPHFSPPLLLPELARLPSAHEEWARFCVPLGLRQFRSAILLYPGAPSALQTSRTPSGSSSAMSPYRCGAALAQRDVIPSPRMPLLLCWLP</sequence>
<evidence type="ECO:0000313" key="2">
    <source>
        <dbReference type="Proteomes" id="UP001066276"/>
    </source>
</evidence>
<keyword evidence="2" id="KW-1185">Reference proteome</keyword>
<proteinExistence type="predicted"/>
<protein>
    <submittedName>
        <fullName evidence="1">Uncharacterized protein</fullName>
    </submittedName>
</protein>